<reference evidence="4" key="2">
    <citation type="submission" date="2021-01" db="UniProtKB">
        <authorList>
            <consortium name="EnsemblMetazoa"/>
        </authorList>
    </citation>
    <scope>IDENTIFICATION</scope>
</reference>
<sequence>MSSSKSCLVLCVVLSMLLSVAHLQDVDESEVDEMVDENEDDSAEVDVKPKYLTKDEFNMLVESGDRFVVNFVSPGCIKCNEFAPEYEEVALHFATERADMNIKVFIEGDLQTIRKQGLRRLPSLYYVRDKTPLLYTGEMDAQSIIHFVEVTGRRIHIPLSDDDFERRTQVSTGATTGDWFVLFCDVQHVDCSVLLPMWENIAYRLHSLINVAVVDIPKNPKTAKRFQLSGSPAMHLFRKGKQYVYTLQMRDDSTVVQFAQNGYKRFPGVDVLPEQSPFDTLTENIADQLKEVLPESHSSKLIVIGLPVVVVLLIIVFISRRRASDILPGRTKKGV</sequence>
<keyword evidence="1" id="KW-0472">Membrane</keyword>
<dbReference type="Gene3D" id="3.40.30.10">
    <property type="entry name" value="Glutaredoxin"/>
    <property type="match status" value="2"/>
</dbReference>
<dbReference type="OMA" id="HGKMYRY"/>
<evidence type="ECO:0000256" key="2">
    <source>
        <dbReference type="SAM" id="SignalP"/>
    </source>
</evidence>
<feature type="domain" description="Thioredoxin" evidence="3">
    <location>
        <begin position="50"/>
        <end position="148"/>
    </location>
</feature>
<name>A0A7M7SSM8_STRPU</name>
<keyword evidence="1" id="KW-1133">Transmembrane helix</keyword>
<dbReference type="AlphaFoldDB" id="A0A7M7SSM8"/>
<dbReference type="InParanoid" id="A0A7M7SSM8"/>
<feature type="transmembrane region" description="Helical" evidence="1">
    <location>
        <begin position="301"/>
        <end position="318"/>
    </location>
</feature>
<dbReference type="InterPro" id="IPR036249">
    <property type="entry name" value="Thioredoxin-like_sf"/>
</dbReference>
<accession>A0A7M7SSM8</accession>
<dbReference type="EnsemblMetazoa" id="XM_030972616">
    <property type="protein sequence ID" value="XP_030828476"/>
    <property type="gene ID" value="LOC115919260"/>
</dbReference>
<reference evidence="5" key="1">
    <citation type="submission" date="2015-02" db="EMBL/GenBank/DDBJ databases">
        <title>Genome sequencing for Strongylocentrotus purpuratus.</title>
        <authorList>
            <person name="Murali S."/>
            <person name="Liu Y."/>
            <person name="Vee V."/>
            <person name="English A."/>
            <person name="Wang M."/>
            <person name="Skinner E."/>
            <person name="Han Y."/>
            <person name="Muzny D.M."/>
            <person name="Worley K.C."/>
            <person name="Gibbs R.A."/>
        </authorList>
    </citation>
    <scope>NUCLEOTIDE SEQUENCE</scope>
</reference>
<dbReference type="InterPro" id="IPR013766">
    <property type="entry name" value="Thioredoxin_domain"/>
</dbReference>
<dbReference type="KEGG" id="spu:115919260"/>
<dbReference type="PANTHER" id="PTHR19991">
    <property type="entry name" value="L 2 01289"/>
    <property type="match status" value="1"/>
</dbReference>
<evidence type="ECO:0000313" key="5">
    <source>
        <dbReference type="Proteomes" id="UP000007110"/>
    </source>
</evidence>
<feature type="chain" id="PRO_5029456327" description="Thioredoxin domain-containing protein" evidence="2">
    <location>
        <begin position="24"/>
        <end position="335"/>
    </location>
</feature>
<keyword evidence="2" id="KW-0732">Signal</keyword>
<dbReference type="CDD" id="cd02961">
    <property type="entry name" value="PDI_a_family"/>
    <property type="match status" value="1"/>
</dbReference>
<dbReference type="OrthoDB" id="72053at2759"/>
<protein>
    <recommendedName>
        <fullName evidence="3">Thioredoxin domain-containing protein</fullName>
    </recommendedName>
</protein>
<keyword evidence="1" id="KW-0812">Transmembrane</keyword>
<evidence type="ECO:0000259" key="3">
    <source>
        <dbReference type="Pfam" id="PF00085"/>
    </source>
</evidence>
<feature type="signal peptide" evidence="2">
    <location>
        <begin position="1"/>
        <end position="23"/>
    </location>
</feature>
<proteinExistence type="predicted"/>
<dbReference type="Proteomes" id="UP000007110">
    <property type="component" value="Unassembled WGS sequence"/>
</dbReference>
<dbReference type="GeneID" id="115919260"/>
<organism evidence="4 5">
    <name type="scientific">Strongylocentrotus purpuratus</name>
    <name type="common">Purple sea urchin</name>
    <dbReference type="NCBI Taxonomy" id="7668"/>
    <lineage>
        <taxon>Eukaryota</taxon>
        <taxon>Metazoa</taxon>
        <taxon>Echinodermata</taxon>
        <taxon>Eleutherozoa</taxon>
        <taxon>Echinozoa</taxon>
        <taxon>Echinoidea</taxon>
        <taxon>Euechinoidea</taxon>
        <taxon>Echinacea</taxon>
        <taxon>Camarodonta</taxon>
        <taxon>Echinidea</taxon>
        <taxon>Strongylocentrotidae</taxon>
        <taxon>Strongylocentrotus</taxon>
    </lineage>
</organism>
<dbReference type="Pfam" id="PF00085">
    <property type="entry name" value="Thioredoxin"/>
    <property type="match status" value="2"/>
</dbReference>
<dbReference type="RefSeq" id="XP_030828476.1">
    <property type="nucleotide sequence ID" value="XM_030972616.1"/>
</dbReference>
<evidence type="ECO:0000313" key="4">
    <source>
        <dbReference type="EnsemblMetazoa" id="XP_030828476"/>
    </source>
</evidence>
<dbReference type="SUPFAM" id="SSF52833">
    <property type="entry name" value="Thioredoxin-like"/>
    <property type="match status" value="2"/>
</dbReference>
<keyword evidence="5" id="KW-1185">Reference proteome</keyword>
<evidence type="ECO:0000256" key="1">
    <source>
        <dbReference type="SAM" id="Phobius"/>
    </source>
</evidence>
<feature type="domain" description="Thioredoxin" evidence="3">
    <location>
        <begin position="163"/>
        <end position="258"/>
    </location>
</feature>
<dbReference type="PANTHER" id="PTHR19991:SF2">
    <property type="entry name" value="GH08893P"/>
    <property type="match status" value="1"/>
</dbReference>